<reference evidence="1 2" key="1">
    <citation type="journal article" date="2014" name="BMC Genomics">
        <title>Comparative genomics of the major fungal agents of human and animal Sporotrichosis: Sporothrix schenckii and Sporothrix brasiliensis.</title>
        <authorList>
            <person name="Teixeira M.M."/>
            <person name="de Almeida L.G."/>
            <person name="Kubitschek-Barreira P."/>
            <person name="Alves F.L."/>
            <person name="Kioshima E.S."/>
            <person name="Abadio A.K."/>
            <person name="Fernandes L."/>
            <person name="Derengowski L.S."/>
            <person name="Ferreira K.S."/>
            <person name="Souza R.C."/>
            <person name="Ruiz J.C."/>
            <person name="de Andrade N.C."/>
            <person name="Paes H.C."/>
            <person name="Nicola A.M."/>
            <person name="Albuquerque P."/>
            <person name="Gerber A.L."/>
            <person name="Martins V.P."/>
            <person name="Peconick L.D."/>
            <person name="Neto A.V."/>
            <person name="Chaucanez C.B."/>
            <person name="Silva P.A."/>
            <person name="Cunha O.L."/>
            <person name="de Oliveira F.F."/>
            <person name="dos Santos T.C."/>
            <person name="Barros A.L."/>
            <person name="Soares M.A."/>
            <person name="de Oliveira L.M."/>
            <person name="Marini M.M."/>
            <person name="Villalobos-Duno H."/>
            <person name="Cunha M.M."/>
            <person name="de Hoog S."/>
            <person name="da Silveira J.F."/>
            <person name="Henrissat B."/>
            <person name="Nino-Vega G.A."/>
            <person name="Cisalpino P.S."/>
            <person name="Mora-Montes H.M."/>
            <person name="Almeida S.R."/>
            <person name="Stajich J.E."/>
            <person name="Lopes-Bezerra L.M."/>
            <person name="Vasconcelos A.T."/>
            <person name="Felipe M.S."/>
        </authorList>
    </citation>
    <scope>NUCLEOTIDE SEQUENCE [LARGE SCALE GENOMIC DNA]</scope>
    <source>
        <strain evidence="1 2">1099-18</strain>
    </source>
</reference>
<protein>
    <submittedName>
        <fullName evidence="1">Uncharacterized protein</fullName>
    </submittedName>
</protein>
<dbReference type="GeneID" id="27663520"/>
<reference evidence="1 2" key="2">
    <citation type="journal article" date="2015" name="Eukaryot. Cell">
        <title>Asexual propagation of a virulent clone complex in a human and feline outbreak of sporotrichosis.</title>
        <authorList>
            <person name="Teixeira Mde M."/>
            <person name="Rodrigues A.M."/>
            <person name="Tsui C.K."/>
            <person name="de Almeida L.G."/>
            <person name="Van Diepeningen A.D."/>
            <person name="van den Ende B.G."/>
            <person name="Fernandes G.F."/>
            <person name="Kano R."/>
            <person name="Hamelin R.C."/>
            <person name="Lopes-Bezerra L.M."/>
            <person name="Vasconcelos A.T."/>
            <person name="de Hoog S."/>
            <person name="de Camargo Z.P."/>
            <person name="Felipe M.S."/>
        </authorList>
    </citation>
    <scope>NUCLEOTIDE SEQUENCE [LARGE SCALE GENOMIC DNA]</scope>
    <source>
        <strain evidence="1 2">1099-18</strain>
    </source>
</reference>
<dbReference type="RefSeq" id="XP_016584041.1">
    <property type="nucleotide sequence ID" value="XM_016728243.1"/>
</dbReference>
<dbReference type="KEGG" id="ssck:SPSK_01313"/>
<evidence type="ECO:0000313" key="2">
    <source>
        <dbReference type="Proteomes" id="UP000033710"/>
    </source>
</evidence>
<gene>
    <name evidence="1" type="ORF">SPSK_01313</name>
</gene>
<organism evidence="1 2">
    <name type="scientific">Sporothrix schenckii 1099-18</name>
    <dbReference type="NCBI Taxonomy" id="1397361"/>
    <lineage>
        <taxon>Eukaryota</taxon>
        <taxon>Fungi</taxon>
        <taxon>Dikarya</taxon>
        <taxon>Ascomycota</taxon>
        <taxon>Pezizomycotina</taxon>
        <taxon>Sordariomycetes</taxon>
        <taxon>Sordariomycetidae</taxon>
        <taxon>Ophiostomatales</taxon>
        <taxon>Ophiostomataceae</taxon>
        <taxon>Sporothrix</taxon>
    </lineage>
</organism>
<dbReference type="VEuPathDB" id="FungiDB:SPSK_01313"/>
<dbReference type="AlphaFoldDB" id="A0A0F2LXZ9"/>
<proteinExistence type="predicted"/>
<name>A0A0F2LXZ9_SPOSC</name>
<accession>A0A0F2LXZ9</accession>
<evidence type="ECO:0000313" key="1">
    <source>
        <dbReference type="EMBL" id="KJR81365.1"/>
    </source>
</evidence>
<sequence length="89" mass="9659">MTGRGPFRTNLGIGCIPIRKRPIKTPGAWYLVWGALQKQNSSKPEQAWPEQNQDLDDAARGKTPVSAVRCVPVCAICAVRAVSRGGPMQ</sequence>
<comment type="caution">
    <text evidence="1">The sequence shown here is derived from an EMBL/GenBank/DDBJ whole genome shotgun (WGS) entry which is preliminary data.</text>
</comment>
<dbReference type="Proteomes" id="UP000033710">
    <property type="component" value="Unassembled WGS sequence"/>
</dbReference>
<dbReference type="EMBL" id="AXCR01000011">
    <property type="protein sequence ID" value="KJR81365.1"/>
    <property type="molecule type" value="Genomic_DNA"/>
</dbReference>